<dbReference type="InterPro" id="IPR006827">
    <property type="entry name" value="Lant_deHydtase_N"/>
</dbReference>
<accession>A0ABW4VXC3</accession>
<sequence length="397" mass="45862">MAEKKTMDYIIRIPLITFDIYDESEVDKHFGQVRDAIKVSSKALYEEIGETTYSQLPHHLKKKVFKYLIRGKYRATPFGLWVGNGLGKFGEMNQFYTKRKAIEKSICPKAIDVPTSDIDILDENSHFILNKALKPYSSYYGIEVFSLEVEKWASLIIGGHPVIEFVIKHLSSNPSTNYHEFKNWFDAIEETEILELWKNLITSQIILAEPKPEAPNHTDHSELFFDMYLEDSATLDSTVKHQLDCLGDEIGKLFSKYNSPYIEQFKKMFQENYDDRSVPFPEIFDPLHSLSEFLLEGIIDDQQQDPNHEIPDSLLLGNGISGEVNLKGKIDEEPIENLHSITYMFRFNKDQEVVLENIVCNKPLVYLGRHDKRGDFKAYAENLGSKLYSGNRDFVSF</sequence>
<name>A0ABW4VXC3_9BACT</name>
<keyword evidence="3" id="KW-1185">Reference proteome</keyword>
<evidence type="ECO:0000313" key="3">
    <source>
        <dbReference type="Proteomes" id="UP001597361"/>
    </source>
</evidence>
<proteinExistence type="predicted"/>
<evidence type="ECO:0000313" key="2">
    <source>
        <dbReference type="EMBL" id="MFD2037545.1"/>
    </source>
</evidence>
<comment type="caution">
    <text evidence="2">The sequence shown here is derived from an EMBL/GenBank/DDBJ whole genome shotgun (WGS) entry which is preliminary data.</text>
</comment>
<dbReference type="Proteomes" id="UP001597361">
    <property type="component" value="Unassembled WGS sequence"/>
</dbReference>
<dbReference type="EMBL" id="JBHUHR010000050">
    <property type="protein sequence ID" value="MFD2037545.1"/>
    <property type="molecule type" value="Genomic_DNA"/>
</dbReference>
<evidence type="ECO:0000259" key="1">
    <source>
        <dbReference type="Pfam" id="PF04738"/>
    </source>
</evidence>
<reference evidence="3" key="1">
    <citation type="journal article" date="2019" name="Int. J. Syst. Evol. Microbiol.">
        <title>The Global Catalogue of Microorganisms (GCM) 10K type strain sequencing project: providing services to taxonomists for standard genome sequencing and annotation.</title>
        <authorList>
            <consortium name="The Broad Institute Genomics Platform"/>
            <consortium name="The Broad Institute Genome Sequencing Center for Infectious Disease"/>
            <person name="Wu L."/>
            <person name="Ma J."/>
        </authorList>
    </citation>
    <scope>NUCLEOTIDE SEQUENCE [LARGE SCALE GENOMIC DNA]</scope>
    <source>
        <strain evidence="3">CGMCC 1.15180</strain>
    </source>
</reference>
<dbReference type="RefSeq" id="WP_376889514.1">
    <property type="nucleotide sequence ID" value="NZ_JBHUHR010000050.1"/>
</dbReference>
<organism evidence="2 3">
    <name type="scientific">Belliella marina</name>
    <dbReference type="NCBI Taxonomy" id="1644146"/>
    <lineage>
        <taxon>Bacteria</taxon>
        <taxon>Pseudomonadati</taxon>
        <taxon>Bacteroidota</taxon>
        <taxon>Cytophagia</taxon>
        <taxon>Cytophagales</taxon>
        <taxon>Cyclobacteriaceae</taxon>
        <taxon>Belliella</taxon>
    </lineage>
</organism>
<protein>
    <submittedName>
        <fullName evidence="2">Lantibiotic dehydratase</fullName>
    </submittedName>
</protein>
<dbReference type="Pfam" id="PF04738">
    <property type="entry name" value="Lant_dehydr_N"/>
    <property type="match status" value="1"/>
</dbReference>
<feature type="domain" description="Lantibiotic dehydratase N-terminal" evidence="1">
    <location>
        <begin position="32"/>
        <end position="93"/>
    </location>
</feature>
<gene>
    <name evidence="2" type="ORF">ACFSKL_22315</name>
</gene>